<reference evidence="3" key="1">
    <citation type="journal article" date="2019" name="Int. J. Syst. Evol. Microbiol.">
        <title>The Global Catalogue of Microorganisms (GCM) 10K type strain sequencing project: providing services to taxonomists for standard genome sequencing and annotation.</title>
        <authorList>
            <consortium name="The Broad Institute Genomics Platform"/>
            <consortium name="The Broad Institute Genome Sequencing Center for Infectious Disease"/>
            <person name="Wu L."/>
            <person name="Ma J."/>
        </authorList>
    </citation>
    <scope>NUCLEOTIDE SEQUENCE [LARGE SCALE GENOMIC DNA]</scope>
    <source>
        <strain evidence="3">KCTC 52232</strain>
    </source>
</reference>
<evidence type="ECO:0000313" key="3">
    <source>
        <dbReference type="Proteomes" id="UP001597601"/>
    </source>
</evidence>
<keyword evidence="3" id="KW-1185">Reference proteome</keyword>
<evidence type="ECO:0000313" key="2">
    <source>
        <dbReference type="EMBL" id="MFD2865032.1"/>
    </source>
</evidence>
<dbReference type="EMBL" id="JBHUON010000010">
    <property type="protein sequence ID" value="MFD2865032.1"/>
    <property type="molecule type" value="Genomic_DNA"/>
</dbReference>
<dbReference type="RefSeq" id="WP_377126611.1">
    <property type="nucleotide sequence ID" value="NZ_JBHUON010000010.1"/>
</dbReference>
<comment type="caution">
    <text evidence="2">The sequence shown here is derived from an EMBL/GenBank/DDBJ whole genome shotgun (WGS) entry which is preliminary data.</text>
</comment>
<keyword evidence="1" id="KW-0472">Membrane</keyword>
<keyword evidence="1" id="KW-1133">Transmembrane helix</keyword>
<sequence length="115" mass="13190">MRKTIYVALNLIFQLVVFFCLMYANTYINNNAVPESLLWKGNQPRTDFHGMLDFAAIKTLLLIIEGSFFVGAVYLINRSTLNSQSMVKRTLTVHITLTTCFIAILIWGSFKGYLW</sequence>
<dbReference type="Proteomes" id="UP001597601">
    <property type="component" value="Unassembled WGS sequence"/>
</dbReference>
<evidence type="ECO:0000256" key="1">
    <source>
        <dbReference type="SAM" id="Phobius"/>
    </source>
</evidence>
<proteinExistence type="predicted"/>
<name>A0ABW5XPR1_9SPHI</name>
<organism evidence="2 3">
    <name type="scientific">Mucilaginibacter antarcticus</name>
    <dbReference type="NCBI Taxonomy" id="1855725"/>
    <lineage>
        <taxon>Bacteria</taxon>
        <taxon>Pseudomonadati</taxon>
        <taxon>Bacteroidota</taxon>
        <taxon>Sphingobacteriia</taxon>
        <taxon>Sphingobacteriales</taxon>
        <taxon>Sphingobacteriaceae</taxon>
        <taxon>Mucilaginibacter</taxon>
    </lineage>
</organism>
<feature type="transmembrane region" description="Helical" evidence="1">
    <location>
        <begin position="48"/>
        <end position="77"/>
    </location>
</feature>
<feature type="transmembrane region" description="Helical" evidence="1">
    <location>
        <begin position="89"/>
        <end position="110"/>
    </location>
</feature>
<keyword evidence="1" id="KW-0812">Transmembrane</keyword>
<feature type="transmembrane region" description="Helical" evidence="1">
    <location>
        <begin position="7"/>
        <end position="28"/>
    </location>
</feature>
<accession>A0ABW5XPR1</accession>
<protein>
    <submittedName>
        <fullName evidence="2">Uncharacterized protein</fullName>
    </submittedName>
</protein>
<gene>
    <name evidence="2" type="ORF">ACFSYC_10075</name>
</gene>